<comment type="similarity">
    <text evidence="1 22">Belongs to the short-chain dehydrogenases/reductases (SDR) family.</text>
</comment>
<comment type="catalytic activity">
    <reaction evidence="11">
        <text>14-hydroxy-(4Z,7Z,10Z,12E,16Z,19Z)-docosahexaenoate + NAD(+) = 14-oxo-(4Z,7Z,10Z,12E,16Z,19Z)-docosahexaenoate + NADH + H(+)</text>
        <dbReference type="Rhea" id="RHEA:48952"/>
        <dbReference type="ChEBI" id="CHEBI:15378"/>
        <dbReference type="ChEBI" id="CHEBI:57540"/>
        <dbReference type="ChEBI" id="CHEBI:57945"/>
        <dbReference type="ChEBI" id="CHEBI:90866"/>
        <dbReference type="ChEBI" id="CHEBI:90867"/>
    </reaction>
    <physiologicalReaction direction="left-to-right" evidence="11">
        <dbReference type="Rhea" id="RHEA:48953"/>
    </physiologicalReaction>
</comment>
<dbReference type="GeneID" id="110232160"/>
<dbReference type="InterPro" id="IPR036291">
    <property type="entry name" value="NAD(P)-bd_dom_sf"/>
</dbReference>
<evidence type="ECO:0000256" key="18">
    <source>
        <dbReference type="ARBA" id="ARBA00048739"/>
    </source>
</evidence>
<dbReference type="Pfam" id="PF00106">
    <property type="entry name" value="adh_short"/>
    <property type="match status" value="1"/>
</dbReference>
<dbReference type="KEGG" id="epa:110232160"/>
<keyword evidence="2" id="KW-0560">Oxidoreductase</keyword>
<evidence type="ECO:0000256" key="8">
    <source>
        <dbReference type="ARBA" id="ARBA00045705"/>
    </source>
</evidence>
<evidence type="ECO:0000256" key="16">
    <source>
        <dbReference type="ARBA" id="ARBA00048535"/>
    </source>
</evidence>
<evidence type="ECO:0000313" key="24">
    <source>
        <dbReference type="Proteomes" id="UP000887567"/>
    </source>
</evidence>
<evidence type="ECO:0000256" key="7">
    <source>
        <dbReference type="ARBA" id="ARBA00042026"/>
    </source>
</evidence>
<evidence type="ECO:0000256" key="9">
    <source>
        <dbReference type="ARBA" id="ARBA00047325"/>
    </source>
</evidence>
<evidence type="ECO:0000256" key="6">
    <source>
        <dbReference type="ARBA" id="ARBA00041812"/>
    </source>
</evidence>
<dbReference type="EC" id="1.1.1.141" evidence="3"/>
<evidence type="ECO:0000256" key="17">
    <source>
        <dbReference type="ARBA" id="ARBA00048611"/>
    </source>
</evidence>
<evidence type="ECO:0000256" key="3">
    <source>
        <dbReference type="ARBA" id="ARBA00038968"/>
    </source>
</evidence>
<evidence type="ECO:0000256" key="5">
    <source>
        <dbReference type="ARBA" id="ARBA00040276"/>
    </source>
</evidence>
<comment type="catalytic activity">
    <reaction evidence="16">
        <text>lipoxin A4 + NAD(+) = 15-oxo-(5S,6R)-dihydroxy-(7E,9E,11Z,13E)-eicosatetraenoate + NADH + H(+)</text>
        <dbReference type="Rhea" id="RHEA:41572"/>
        <dbReference type="ChEBI" id="CHEBI:15378"/>
        <dbReference type="ChEBI" id="CHEBI:57540"/>
        <dbReference type="ChEBI" id="CHEBI:57945"/>
        <dbReference type="ChEBI" id="CHEBI:67026"/>
        <dbReference type="ChEBI" id="CHEBI:78311"/>
    </reaction>
    <physiologicalReaction direction="left-to-right" evidence="16">
        <dbReference type="Rhea" id="RHEA:41573"/>
    </physiologicalReaction>
</comment>
<comment type="catalytic activity">
    <reaction evidence="10">
        <text>resolvin D1 + NAD(+) = 8-oxoresolvin D1 + NADH + H(+)</text>
        <dbReference type="Rhea" id="RHEA:50124"/>
        <dbReference type="ChEBI" id="CHEBI:15378"/>
        <dbReference type="ChEBI" id="CHEBI:57540"/>
        <dbReference type="ChEBI" id="CHEBI:57945"/>
        <dbReference type="ChEBI" id="CHEBI:132079"/>
        <dbReference type="ChEBI" id="CHEBI:132080"/>
    </reaction>
    <physiologicalReaction direction="left-to-right" evidence="10">
        <dbReference type="Rhea" id="RHEA:50125"/>
    </physiologicalReaction>
</comment>
<dbReference type="AlphaFoldDB" id="A0A913WRB2"/>
<comment type="catalytic activity">
    <reaction evidence="21">
        <text>resolvin E1 + NAD(+) = 18-oxo-resolvin E1 + NADH + H(+)</text>
        <dbReference type="Rhea" id="RHEA:49244"/>
        <dbReference type="ChEBI" id="CHEBI:15378"/>
        <dbReference type="ChEBI" id="CHEBI:57540"/>
        <dbReference type="ChEBI" id="CHEBI:57945"/>
        <dbReference type="ChEBI" id="CHEBI:91000"/>
        <dbReference type="ChEBI" id="CHEBI:91001"/>
    </reaction>
    <physiologicalReaction direction="left-to-right" evidence="21">
        <dbReference type="Rhea" id="RHEA:49245"/>
    </physiologicalReaction>
</comment>
<dbReference type="Gene3D" id="3.40.50.720">
    <property type="entry name" value="NAD(P)-binding Rossmann-like Domain"/>
    <property type="match status" value="1"/>
</dbReference>
<dbReference type="InterPro" id="IPR002347">
    <property type="entry name" value="SDR_fam"/>
</dbReference>
<dbReference type="CDD" id="cd05323">
    <property type="entry name" value="ADH_SDR_c_like"/>
    <property type="match status" value="1"/>
</dbReference>
<dbReference type="PRINTS" id="PR00081">
    <property type="entry name" value="GDHRDH"/>
</dbReference>
<evidence type="ECO:0000256" key="22">
    <source>
        <dbReference type="RuleBase" id="RU000363"/>
    </source>
</evidence>
<evidence type="ECO:0000256" key="13">
    <source>
        <dbReference type="ARBA" id="ARBA00048144"/>
    </source>
</evidence>
<evidence type="ECO:0000256" key="4">
    <source>
        <dbReference type="ARBA" id="ARBA00039060"/>
    </source>
</evidence>
<dbReference type="PANTHER" id="PTHR44229">
    <property type="entry name" value="15-HYDROXYPROSTAGLANDIN DEHYDROGENASE [NAD(+)]"/>
    <property type="match status" value="1"/>
</dbReference>
<dbReference type="SUPFAM" id="SSF51735">
    <property type="entry name" value="NAD(P)-binding Rossmann-fold domains"/>
    <property type="match status" value="1"/>
</dbReference>
<dbReference type="PRINTS" id="PR00080">
    <property type="entry name" value="SDRFAMILY"/>
</dbReference>
<proteinExistence type="inferred from homology"/>
<comment type="catalytic activity">
    <reaction evidence="19">
        <text>resolvin D2 + NAD(+) = 16-oxoresolvin D2 + NADH + H(+)</text>
        <dbReference type="Rhea" id="RHEA:53588"/>
        <dbReference type="ChEBI" id="CHEBI:15378"/>
        <dbReference type="ChEBI" id="CHEBI:57540"/>
        <dbReference type="ChEBI" id="CHEBI:57945"/>
        <dbReference type="ChEBI" id="CHEBI:133367"/>
        <dbReference type="ChEBI" id="CHEBI:137498"/>
    </reaction>
    <physiologicalReaction direction="left-to-right" evidence="19">
        <dbReference type="Rhea" id="RHEA:53589"/>
    </physiologicalReaction>
</comment>
<comment type="catalytic activity">
    <reaction evidence="18">
        <text>prostaglandin E2 + NAD(+) = 15-oxoprostaglandin E2 + NADH + H(+)</text>
        <dbReference type="Rhea" id="RHEA:11876"/>
        <dbReference type="ChEBI" id="CHEBI:15378"/>
        <dbReference type="ChEBI" id="CHEBI:57400"/>
        <dbReference type="ChEBI" id="CHEBI:57540"/>
        <dbReference type="ChEBI" id="CHEBI:57945"/>
        <dbReference type="ChEBI" id="CHEBI:606564"/>
        <dbReference type="EC" id="1.1.1.141"/>
    </reaction>
    <physiologicalReaction direction="left-to-right" evidence="18">
        <dbReference type="Rhea" id="RHEA:11877"/>
    </physiologicalReaction>
</comment>
<protein>
    <recommendedName>
        <fullName evidence="5">15-hydroxyprostaglandin dehydrogenase [NAD(+)]</fullName>
        <ecNumber evidence="3">1.1.1.141</ecNumber>
        <ecNumber evidence="4">1.1.1.232</ecNumber>
    </recommendedName>
    <alternativeName>
        <fullName evidence="7">Eicosanoid/docosanoid dehydrogenase [NAD(+)]</fullName>
    </alternativeName>
    <alternativeName>
        <fullName evidence="6">Prostaglandin dehydrogenase 1</fullName>
    </alternativeName>
</protein>
<evidence type="ECO:0000256" key="20">
    <source>
        <dbReference type="ARBA" id="ARBA00049151"/>
    </source>
</evidence>
<evidence type="ECO:0000256" key="11">
    <source>
        <dbReference type="ARBA" id="ARBA00048008"/>
    </source>
</evidence>
<dbReference type="GO" id="GO:0016404">
    <property type="term" value="F:15-hydroxyprostaglandin dehydrogenase (NAD+) activity"/>
    <property type="evidence" value="ECO:0007669"/>
    <property type="project" value="UniProtKB-EC"/>
</dbReference>
<dbReference type="EC" id="1.1.1.232" evidence="4"/>
<comment type="function">
    <text evidence="8">Catalyzes the NAD-dependent dehydrogenation (oxidation) of a broad array of hydroxylated polyunsaturated fatty acids (mainly eicosanoids and docosanoids, including prostaglandins, lipoxins and resolvins), yielding their corresponding keto (oxo) metabolites. Decreases the levels of the pro-proliferative prostaglandins such as prostaglandin E2 (whose activity is increased in cancer because of an increase in the expression of cyclooxygenase 2) and generates oxo-fatty acid products that can profoundly influence cell function by abrogating pro-inflammatory cytokine expression. Converts resolvins E1, D1 and D2 to their oxo products, which represents a mode of resolvin inactivation. Resolvin E1 plays important roles during the resolution phase of acute inflammation, while resolvins D1 and D2 have a unique role in obesity-induced adipose inflammation.</text>
</comment>
<comment type="catalytic activity">
    <reaction evidence="15">
        <text>resolvin D2 + NAD(+) = 7-oxoresolvin D2 + NADH + H(+)</text>
        <dbReference type="Rhea" id="RHEA:53584"/>
        <dbReference type="ChEBI" id="CHEBI:15378"/>
        <dbReference type="ChEBI" id="CHEBI:57540"/>
        <dbReference type="ChEBI" id="CHEBI:57945"/>
        <dbReference type="ChEBI" id="CHEBI:133367"/>
        <dbReference type="ChEBI" id="CHEBI:137497"/>
    </reaction>
    <physiologicalReaction direction="left-to-right" evidence="15">
        <dbReference type="Rhea" id="RHEA:53585"/>
    </physiologicalReaction>
</comment>
<organism evidence="23 24">
    <name type="scientific">Exaiptasia diaphana</name>
    <name type="common">Tropical sea anemone</name>
    <name type="synonym">Aiptasia pulchella</name>
    <dbReference type="NCBI Taxonomy" id="2652724"/>
    <lineage>
        <taxon>Eukaryota</taxon>
        <taxon>Metazoa</taxon>
        <taxon>Cnidaria</taxon>
        <taxon>Anthozoa</taxon>
        <taxon>Hexacorallia</taxon>
        <taxon>Actiniaria</taxon>
        <taxon>Aiptasiidae</taxon>
        <taxon>Exaiptasia</taxon>
    </lineage>
</organism>
<dbReference type="RefSeq" id="XP_020892933.1">
    <property type="nucleotide sequence ID" value="XM_021037274.2"/>
</dbReference>
<evidence type="ECO:0000256" key="10">
    <source>
        <dbReference type="ARBA" id="ARBA00047672"/>
    </source>
</evidence>
<comment type="catalytic activity">
    <reaction evidence="17">
        <text>prostaglandin A1 + NAD(+) = 15-oxo-prostaglandin A1 + NADH + H(+)</text>
        <dbReference type="Rhea" id="RHEA:41263"/>
        <dbReference type="ChEBI" id="CHEBI:15378"/>
        <dbReference type="ChEBI" id="CHEBI:57398"/>
        <dbReference type="ChEBI" id="CHEBI:57540"/>
        <dbReference type="ChEBI" id="CHEBI:57945"/>
        <dbReference type="ChEBI" id="CHEBI:85072"/>
    </reaction>
    <physiologicalReaction direction="left-to-right" evidence="17">
        <dbReference type="Rhea" id="RHEA:41264"/>
    </physiologicalReaction>
</comment>
<name>A0A913WRB2_EXADI</name>
<evidence type="ECO:0000256" key="12">
    <source>
        <dbReference type="ARBA" id="ARBA00048140"/>
    </source>
</evidence>
<reference evidence="23" key="1">
    <citation type="submission" date="2022-11" db="UniProtKB">
        <authorList>
            <consortium name="EnsemblMetazoa"/>
        </authorList>
    </citation>
    <scope>IDENTIFICATION</scope>
</reference>
<evidence type="ECO:0000256" key="1">
    <source>
        <dbReference type="ARBA" id="ARBA00006484"/>
    </source>
</evidence>
<evidence type="ECO:0000256" key="19">
    <source>
        <dbReference type="ARBA" id="ARBA00048921"/>
    </source>
</evidence>
<dbReference type="InterPro" id="IPR020904">
    <property type="entry name" value="Sc_DH/Rdtase_CS"/>
</dbReference>
<dbReference type="EnsemblMetazoa" id="XM_021037274.2">
    <property type="protein sequence ID" value="XP_020892933.1"/>
    <property type="gene ID" value="LOC110232160"/>
</dbReference>
<keyword evidence="24" id="KW-1185">Reference proteome</keyword>
<comment type="catalytic activity">
    <reaction evidence="12">
        <text>15-oxo-(5S,6R)-dihydroxy-(7E,9E,11Z)-eicosatrienoate + NADH + H(+) = (5S,6R,15S)-trihydroxy-(7E,9E,11Z)-eicosatrienoate + NAD(+)</text>
        <dbReference type="Rhea" id="RHEA:41596"/>
        <dbReference type="ChEBI" id="CHEBI:15378"/>
        <dbReference type="ChEBI" id="CHEBI:57540"/>
        <dbReference type="ChEBI" id="CHEBI:57945"/>
        <dbReference type="ChEBI" id="CHEBI:78325"/>
        <dbReference type="ChEBI" id="CHEBI:78329"/>
    </reaction>
    <physiologicalReaction direction="left-to-right" evidence="12">
        <dbReference type="Rhea" id="RHEA:41597"/>
    </physiologicalReaction>
</comment>
<comment type="catalytic activity">
    <reaction evidence="14">
        <text>resolvin D1 + NAD(+) = 17-oxoresolvin D1 + NADH + H(+)</text>
        <dbReference type="Rhea" id="RHEA:50128"/>
        <dbReference type="ChEBI" id="CHEBI:15378"/>
        <dbReference type="ChEBI" id="CHEBI:57540"/>
        <dbReference type="ChEBI" id="CHEBI:57945"/>
        <dbReference type="ChEBI" id="CHEBI:132079"/>
        <dbReference type="ChEBI" id="CHEBI:132081"/>
    </reaction>
    <physiologicalReaction direction="left-to-right" evidence="14">
        <dbReference type="Rhea" id="RHEA:50129"/>
    </physiologicalReaction>
</comment>
<comment type="catalytic activity">
    <reaction evidence="20">
        <text>(15S)-hydroxy-(5Z,8Z,11Z,13E)-eicosatetraenoate + NAD(+) = 15-oxo-(5Z,8Z,11Z,13E)-eicosatetraenoate + NADH + H(+)</text>
        <dbReference type="Rhea" id="RHEA:23260"/>
        <dbReference type="ChEBI" id="CHEBI:15378"/>
        <dbReference type="ChEBI" id="CHEBI:57409"/>
        <dbReference type="ChEBI" id="CHEBI:57410"/>
        <dbReference type="ChEBI" id="CHEBI:57540"/>
        <dbReference type="ChEBI" id="CHEBI:57945"/>
        <dbReference type="EC" id="1.1.1.232"/>
    </reaction>
    <physiologicalReaction direction="left-to-right" evidence="20">
        <dbReference type="Rhea" id="RHEA:23261"/>
    </physiologicalReaction>
</comment>
<dbReference type="OMA" id="VWIADRQ"/>
<dbReference type="GO" id="GO:0047034">
    <property type="term" value="F:15-hydroxyicosatetraenoate dehydrogenase activity"/>
    <property type="evidence" value="ECO:0007669"/>
    <property type="project" value="UniProtKB-EC"/>
</dbReference>
<evidence type="ECO:0000256" key="21">
    <source>
        <dbReference type="ARBA" id="ARBA00049188"/>
    </source>
</evidence>
<dbReference type="PANTHER" id="PTHR44229:SF4">
    <property type="entry name" value="15-HYDROXYPROSTAGLANDIN DEHYDROGENASE [NAD(+)]"/>
    <property type="match status" value="1"/>
</dbReference>
<comment type="catalytic activity">
    <reaction evidence="9">
        <text>prostaglandin E1 + NAD(+) = 15-oxoprostaglandin E1 + NADH + H(+)</text>
        <dbReference type="Rhea" id="RHEA:16477"/>
        <dbReference type="ChEBI" id="CHEBI:15378"/>
        <dbReference type="ChEBI" id="CHEBI:57397"/>
        <dbReference type="ChEBI" id="CHEBI:57401"/>
        <dbReference type="ChEBI" id="CHEBI:57540"/>
        <dbReference type="ChEBI" id="CHEBI:57945"/>
    </reaction>
    <physiologicalReaction direction="left-to-right" evidence="9">
        <dbReference type="Rhea" id="RHEA:16478"/>
    </physiologicalReaction>
</comment>
<evidence type="ECO:0000313" key="23">
    <source>
        <dbReference type="EnsemblMetazoa" id="XP_020892933.1"/>
    </source>
</evidence>
<dbReference type="OrthoDB" id="4131217at2759"/>
<evidence type="ECO:0000256" key="2">
    <source>
        <dbReference type="ARBA" id="ARBA00023002"/>
    </source>
</evidence>
<evidence type="ECO:0000256" key="14">
    <source>
        <dbReference type="ARBA" id="ARBA00048170"/>
    </source>
</evidence>
<sequence>MRRFSSLMSVDFTIKRSIGELCSLKFLNFYTMKIEGCVALVTGAASGIGKAVCERLLEAGCKVVLVDINENKSEELIKKFNGEYGKDQTMFLPCDVSNQDQLEGIFTTTISKYGRLDIVCNNAGIIDEKNWMRTLDINLKAVIHGTLLAMEHMLSGVIINTSSTGGLHPASFCPVYCGSKFGVVGFTRSIAPVAFRKKGIRVNCICPGGTDTAIYESFEQLELTQEQKDLKEKVGKQTPVFVAKCFMDLIKDDNDNGQVLKVTYENGAEYIDYHDTVI</sequence>
<dbReference type="PROSITE" id="PS00061">
    <property type="entry name" value="ADH_SHORT"/>
    <property type="match status" value="1"/>
</dbReference>
<comment type="catalytic activity">
    <reaction evidence="13">
        <text>(11R)-hydroxy-(5Z,8Z,12E,14Z)-eicosatetraenoate + NAD(+) = 11-oxo-(5Z,8Z,12E,14Z)-eicosatetraenoate + NADH + H(+)</text>
        <dbReference type="Rhea" id="RHEA:48640"/>
        <dbReference type="ChEBI" id="CHEBI:15378"/>
        <dbReference type="ChEBI" id="CHEBI:57540"/>
        <dbReference type="ChEBI" id="CHEBI:57945"/>
        <dbReference type="ChEBI" id="CHEBI:78836"/>
        <dbReference type="ChEBI" id="CHEBI:90697"/>
    </reaction>
    <physiologicalReaction direction="left-to-right" evidence="13">
        <dbReference type="Rhea" id="RHEA:48641"/>
    </physiologicalReaction>
</comment>
<dbReference type="GO" id="GO:0005737">
    <property type="term" value="C:cytoplasm"/>
    <property type="evidence" value="ECO:0007669"/>
    <property type="project" value="TreeGrafter"/>
</dbReference>
<evidence type="ECO:0000256" key="15">
    <source>
        <dbReference type="ARBA" id="ARBA00048393"/>
    </source>
</evidence>
<dbReference type="FunFam" id="3.40.50.720:FF:000149">
    <property type="entry name" value="15-hydroxyprostaglandin dehydrogenase [NAD(+)]"/>
    <property type="match status" value="1"/>
</dbReference>
<accession>A0A913WRB2</accession>
<dbReference type="Proteomes" id="UP000887567">
    <property type="component" value="Unplaced"/>
</dbReference>